<evidence type="ECO:0000256" key="2">
    <source>
        <dbReference type="ARBA" id="ARBA00007251"/>
    </source>
</evidence>
<reference evidence="10 11" key="1">
    <citation type="journal article" date="2013" name="PLoS Genet.">
        <title>The genome and development-dependent transcriptomes of Pyronema confluens: a window into fungal evolution.</title>
        <authorList>
            <person name="Traeger S."/>
            <person name="Altegoer F."/>
            <person name="Freitag M."/>
            <person name="Gabaldon T."/>
            <person name="Kempken F."/>
            <person name="Kumar A."/>
            <person name="Marcet-Houben M."/>
            <person name="Poggeler S."/>
            <person name="Stajich J.E."/>
            <person name="Nowrousian M."/>
        </authorList>
    </citation>
    <scope>NUCLEOTIDE SEQUENCE [LARGE SCALE GENOMIC DNA]</scope>
    <source>
        <strain evidence="11">CBS 100304</strain>
        <tissue evidence="10">Vegetative mycelium</tissue>
    </source>
</reference>
<dbReference type="GO" id="GO:0005851">
    <property type="term" value="C:eukaryotic translation initiation factor 2B complex"/>
    <property type="evidence" value="ECO:0007669"/>
    <property type="project" value="TreeGrafter"/>
</dbReference>
<evidence type="ECO:0000313" key="10">
    <source>
        <dbReference type="EMBL" id="CCX04770.1"/>
    </source>
</evidence>
<sequence length="447" mass="49186">MTSQMVDIHTPGLKWWLTHLETEFHSTDSVDRYIDVLKRRSIRNPTPAAVGTAQLCLRLIGSHKFTTIGNLVEYVLNIEAKLSTARPKEMSIRNMVRRVLGIIREEAENNGQLAMFNAAMEASEAREEAPKTPSSASRPTILTSHASFAGTNQAAMTSLFNIFNVHSPQVLSTATTPLHSGVNTPVQHLPPGTSPHITKDIKPAVMQDIRELVDELESSDSAIAEFGPQLLPRNEIVMTYGLPPLIHKLLLKAAHKKDHDFTVVVVEGSPNIMKQTHAAFMNMGSLSDEDEEAEEQTAARKSLQDRGVQMILIPDSNIYNFIPRVNKVLLAANYVLADGSVVTTSGALNLARAAKAYSKPVVVLAGSHTLCPVTTYNPENFVEYGPPPTISSDDDDLLSMADFPNPLQDFIKPDFVTMFVTNNGINPKETINRTTLDLYHMTEPDLV</sequence>
<comment type="similarity">
    <text evidence="2 9">Belongs to the eIF-2B alpha/beta/delta subunits family.</text>
</comment>
<dbReference type="OrthoDB" id="269919at2759"/>
<dbReference type="InterPro" id="IPR000649">
    <property type="entry name" value="IF-2B-related"/>
</dbReference>
<evidence type="ECO:0000256" key="8">
    <source>
        <dbReference type="ARBA" id="ARBA00046432"/>
    </source>
</evidence>
<dbReference type="InterPro" id="IPR042529">
    <property type="entry name" value="IF_2B-like_C"/>
</dbReference>
<dbReference type="PANTHER" id="PTHR45859:SF1">
    <property type="entry name" value="TRANSLATION INITIATION FACTOR EIF-2B SUBUNIT BETA"/>
    <property type="match status" value="1"/>
</dbReference>
<gene>
    <name evidence="10" type="ORF">PCON_03661</name>
</gene>
<dbReference type="Proteomes" id="UP000018144">
    <property type="component" value="Unassembled WGS sequence"/>
</dbReference>
<dbReference type="EMBL" id="HF935217">
    <property type="protein sequence ID" value="CCX04770.1"/>
    <property type="molecule type" value="Genomic_DNA"/>
</dbReference>
<comment type="subunit">
    <text evidence="8">Component of the translation initiation factor 2B (eIF2B) complex which is a heterodecamer of two sets of five different subunits: alpha, beta, gamma, delta and epsilon. Subunits alpha, beta and delta comprise a regulatory subcomplex and subunits epsilon and gamma comprise a catalytic subcomplex. Within the complex, the hexameric regulatory complex resides at the center, with the two heterodimeric catalytic subcomplexes bound on opposite sides.</text>
</comment>
<evidence type="ECO:0000313" key="11">
    <source>
        <dbReference type="Proteomes" id="UP000018144"/>
    </source>
</evidence>
<evidence type="ECO:0000256" key="1">
    <source>
        <dbReference type="ARBA" id="ARBA00004514"/>
    </source>
</evidence>
<dbReference type="Pfam" id="PF01008">
    <property type="entry name" value="IF-2B"/>
    <property type="match status" value="2"/>
</dbReference>
<dbReference type="InterPro" id="IPR037171">
    <property type="entry name" value="NagB/RpiA_transferase-like"/>
</dbReference>
<keyword evidence="4 10" id="KW-0396">Initiation factor</keyword>
<dbReference type="InterPro" id="IPR051855">
    <property type="entry name" value="eIF2B_beta_subunit"/>
</dbReference>
<dbReference type="OMA" id="SHSCAVA"/>
<organism evidence="10 11">
    <name type="scientific">Pyronema omphalodes (strain CBS 100304)</name>
    <name type="common">Pyronema confluens</name>
    <dbReference type="NCBI Taxonomy" id="1076935"/>
    <lineage>
        <taxon>Eukaryota</taxon>
        <taxon>Fungi</taxon>
        <taxon>Dikarya</taxon>
        <taxon>Ascomycota</taxon>
        <taxon>Pezizomycotina</taxon>
        <taxon>Pezizomycetes</taxon>
        <taxon>Pezizales</taxon>
        <taxon>Pyronemataceae</taxon>
        <taxon>Pyronema</taxon>
    </lineage>
</organism>
<accession>U4L3Y7</accession>
<dbReference type="Gene3D" id="3.40.50.10470">
    <property type="entry name" value="Translation initiation factor eif-2b, domain 2"/>
    <property type="match status" value="1"/>
</dbReference>
<evidence type="ECO:0000256" key="5">
    <source>
        <dbReference type="ARBA" id="ARBA00022917"/>
    </source>
</evidence>
<dbReference type="SUPFAM" id="SSF100950">
    <property type="entry name" value="NagB/RpiA/CoA transferase-like"/>
    <property type="match status" value="1"/>
</dbReference>
<dbReference type="STRING" id="1076935.U4L3Y7"/>
<keyword evidence="3" id="KW-0963">Cytoplasm</keyword>
<dbReference type="AlphaFoldDB" id="U4L3Y7"/>
<comment type="subcellular location">
    <subcellularLocation>
        <location evidence="1">Cytoplasm</location>
        <location evidence="1">Cytosol</location>
    </subcellularLocation>
</comment>
<evidence type="ECO:0000256" key="3">
    <source>
        <dbReference type="ARBA" id="ARBA00022490"/>
    </source>
</evidence>
<evidence type="ECO:0000256" key="6">
    <source>
        <dbReference type="ARBA" id="ARBA00044122"/>
    </source>
</evidence>
<name>U4L3Y7_PYROM</name>
<evidence type="ECO:0000256" key="7">
    <source>
        <dbReference type="ARBA" id="ARBA00044228"/>
    </source>
</evidence>
<keyword evidence="11" id="KW-1185">Reference proteome</keyword>
<evidence type="ECO:0000256" key="4">
    <source>
        <dbReference type="ARBA" id="ARBA00022540"/>
    </source>
</evidence>
<evidence type="ECO:0000256" key="9">
    <source>
        <dbReference type="RuleBase" id="RU003814"/>
    </source>
</evidence>
<proteinExistence type="inferred from homology"/>
<protein>
    <recommendedName>
        <fullName evidence="6">Translation initiation factor eIF2B subunit beta</fullName>
    </recommendedName>
    <alternativeName>
        <fullName evidence="7">eIF2B GDP-GTP exchange factor subunit beta</fullName>
    </alternativeName>
</protein>
<dbReference type="GO" id="GO:0003743">
    <property type="term" value="F:translation initiation factor activity"/>
    <property type="evidence" value="ECO:0007669"/>
    <property type="project" value="UniProtKB-KW"/>
</dbReference>
<keyword evidence="5" id="KW-0648">Protein biosynthesis</keyword>
<dbReference type="PANTHER" id="PTHR45859">
    <property type="entry name" value="TRANSLATION INITIATION FACTOR EIF-2B SUBUNIT BETA"/>
    <property type="match status" value="1"/>
</dbReference>
<dbReference type="eggNOG" id="KOG1465">
    <property type="taxonomic scope" value="Eukaryota"/>
</dbReference>
<dbReference type="GO" id="GO:0005085">
    <property type="term" value="F:guanyl-nucleotide exchange factor activity"/>
    <property type="evidence" value="ECO:0007669"/>
    <property type="project" value="TreeGrafter"/>
</dbReference>
<dbReference type="GO" id="GO:0005829">
    <property type="term" value="C:cytosol"/>
    <property type="evidence" value="ECO:0007669"/>
    <property type="project" value="UniProtKB-SubCell"/>
</dbReference>